<evidence type="ECO:0000256" key="2">
    <source>
        <dbReference type="ARBA" id="ARBA00023054"/>
    </source>
</evidence>
<dbReference type="OMA" id="NCRKFRE"/>
<organism evidence="4 5">
    <name type="scientific">Drosophila hydei</name>
    <name type="common">Fruit fly</name>
    <dbReference type="NCBI Taxonomy" id="7224"/>
    <lineage>
        <taxon>Eukaryota</taxon>
        <taxon>Metazoa</taxon>
        <taxon>Ecdysozoa</taxon>
        <taxon>Arthropoda</taxon>
        <taxon>Hexapoda</taxon>
        <taxon>Insecta</taxon>
        <taxon>Pterygota</taxon>
        <taxon>Neoptera</taxon>
        <taxon>Endopterygota</taxon>
        <taxon>Diptera</taxon>
        <taxon>Brachycera</taxon>
        <taxon>Muscomorpha</taxon>
        <taxon>Ephydroidea</taxon>
        <taxon>Drosophilidae</taxon>
        <taxon>Drosophila</taxon>
    </lineage>
</organism>
<dbReference type="GeneID" id="111595227"/>
<keyword evidence="2 3" id="KW-0175">Coiled coil</keyword>
<keyword evidence="4" id="KW-1185">Reference proteome</keyword>
<dbReference type="RefSeq" id="XP_023164626.2">
    <property type="nucleotide sequence ID" value="XM_023308858.2"/>
</dbReference>
<evidence type="ECO:0000256" key="3">
    <source>
        <dbReference type="SAM" id="Coils"/>
    </source>
</evidence>
<dbReference type="PANTHER" id="PTHR12186">
    <property type="entry name" value="SIKE FAMILY MEMBER"/>
    <property type="match status" value="1"/>
</dbReference>
<dbReference type="AlphaFoldDB" id="A0A6J1LCM1"/>
<accession>A0A6J1LCM1</accession>
<comment type="similarity">
    <text evidence="1">Belongs to the SIKE family.</text>
</comment>
<dbReference type="InterPro" id="IPR008555">
    <property type="entry name" value="SIKE"/>
</dbReference>
<name>A0A6J1LCM1_DROHY</name>
<protein>
    <submittedName>
        <fullName evidence="5">FGFR1 oncogene partner 2 homolog</fullName>
    </submittedName>
</protein>
<evidence type="ECO:0000313" key="4">
    <source>
        <dbReference type="Proteomes" id="UP000504633"/>
    </source>
</evidence>
<dbReference type="Proteomes" id="UP000504633">
    <property type="component" value="Unplaced"/>
</dbReference>
<evidence type="ECO:0000256" key="1">
    <source>
        <dbReference type="ARBA" id="ARBA00005537"/>
    </source>
</evidence>
<gene>
    <name evidence="5" type="primary">LOC111595227</name>
</gene>
<sequence>MSHFSDAMTTLIIKAQKVSCDFNDLLQKTSCLIADCQSVEKKFVECCGVQDDQLLKNLVKYCNDEERIQQLLENAELKQTVEDYKEGVKQIMQKFRDHCQQSALNERFNLRRRYVSQLQKVVDNLENRIEEMTLIMMCSISMEENHSTENQRIIQQLAKDNDELRRKLQIHTSSNGEKVDYFKQALPLQTDSGTQIEVGDTQDSDTCSIGSFGSFETCFSSGYEYQSTDNSGQSQFEADQL</sequence>
<dbReference type="OrthoDB" id="21214at2759"/>
<reference evidence="5" key="1">
    <citation type="submission" date="2025-08" db="UniProtKB">
        <authorList>
            <consortium name="RefSeq"/>
        </authorList>
    </citation>
    <scope>IDENTIFICATION</scope>
    <source>
        <strain evidence="5">15085-1641.00</strain>
        <tissue evidence="5">Whole body</tissue>
    </source>
</reference>
<evidence type="ECO:0000313" key="5">
    <source>
        <dbReference type="RefSeq" id="XP_023164626.2"/>
    </source>
</evidence>
<proteinExistence type="inferred from homology"/>
<dbReference type="KEGG" id="dhe:111595227"/>
<dbReference type="Pfam" id="PF05769">
    <property type="entry name" value="SIKE"/>
    <property type="match status" value="1"/>
</dbReference>
<feature type="coiled-coil region" evidence="3">
    <location>
        <begin position="74"/>
        <end position="174"/>
    </location>
</feature>
<dbReference type="PANTHER" id="PTHR12186:SF2">
    <property type="entry name" value="FGFR1 ONCOGENE PARTNER 2 HOMOLOG"/>
    <property type="match status" value="1"/>
</dbReference>